<feature type="compositionally biased region" description="Low complexity" evidence="1">
    <location>
        <begin position="101"/>
        <end position="122"/>
    </location>
</feature>
<gene>
    <name evidence="2" type="ORF">WJX84_001925</name>
</gene>
<feature type="compositionally biased region" description="Basic and acidic residues" evidence="1">
    <location>
        <begin position="36"/>
        <end position="45"/>
    </location>
</feature>
<sequence>ALLGELLEGEKPFAEALAAMRAAAVAAESAEALTGDLRERRDSSKSKKSQKGAAISSSGSLSEGPSNQPLLWGNANFQAALAKRASSKGDPTLLRDLAHMSSGQLSQLPLSSPDGLLGARSS</sequence>
<dbReference type="AlphaFoldDB" id="A0AAW1RU89"/>
<evidence type="ECO:0000313" key="2">
    <source>
        <dbReference type="EMBL" id="KAK9837187.1"/>
    </source>
</evidence>
<protein>
    <submittedName>
        <fullName evidence="2">Uncharacterized protein</fullName>
    </submittedName>
</protein>
<dbReference type="EMBL" id="JALJOV010001979">
    <property type="protein sequence ID" value="KAK9837187.1"/>
    <property type="molecule type" value="Genomic_DNA"/>
</dbReference>
<feature type="compositionally biased region" description="Low complexity" evidence="1">
    <location>
        <begin position="51"/>
        <end position="66"/>
    </location>
</feature>
<name>A0AAW1RU89_9CHLO</name>
<organism evidence="2 3">
    <name type="scientific">Apatococcus fuscideae</name>
    <dbReference type="NCBI Taxonomy" id="2026836"/>
    <lineage>
        <taxon>Eukaryota</taxon>
        <taxon>Viridiplantae</taxon>
        <taxon>Chlorophyta</taxon>
        <taxon>core chlorophytes</taxon>
        <taxon>Trebouxiophyceae</taxon>
        <taxon>Chlorellales</taxon>
        <taxon>Chlorellaceae</taxon>
        <taxon>Apatococcus</taxon>
    </lineage>
</organism>
<feature type="non-terminal residue" evidence="2">
    <location>
        <position position="1"/>
    </location>
</feature>
<feature type="region of interest" description="Disordered" evidence="1">
    <location>
        <begin position="93"/>
        <end position="122"/>
    </location>
</feature>
<proteinExistence type="predicted"/>
<evidence type="ECO:0000256" key="1">
    <source>
        <dbReference type="SAM" id="MobiDB-lite"/>
    </source>
</evidence>
<evidence type="ECO:0000313" key="3">
    <source>
        <dbReference type="Proteomes" id="UP001485043"/>
    </source>
</evidence>
<comment type="caution">
    <text evidence="2">The sequence shown here is derived from an EMBL/GenBank/DDBJ whole genome shotgun (WGS) entry which is preliminary data.</text>
</comment>
<dbReference type="Proteomes" id="UP001485043">
    <property type="component" value="Unassembled WGS sequence"/>
</dbReference>
<keyword evidence="3" id="KW-1185">Reference proteome</keyword>
<accession>A0AAW1RU89</accession>
<reference evidence="2 3" key="1">
    <citation type="journal article" date="2024" name="Nat. Commun.">
        <title>Phylogenomics reveals the evolutionary origins of lichenization in chlorophyte algae.</title>
        <authorList>
            <person name="Puginier C."/>
            <person name="Libourel C."/>
            <person name="Otte J."/>
            <person name="Skaloud P."/>
            <person name="Haon M."/>
            <person name="Grisel S."/>
            <person name="Petersen M."/>
            <person name="Berrin J.G."/>
            <person name="Delaux P.M."/>
            <person name="Dal Grande F."/>
            <person name="Keller J."/>
        </authorList>
    </citation>
    <scope>NUCLEOTIDE SEQUENCE [LARGE SCALE GENOMIC DNA]</scope>
    <source>
        <strain evidence="2 3">SAG 2523</strain>
    </source>
</reference>
<feature type="region of interest" description="Disordered" evidence="1">
    <location>
        <begin position="32"/>
        <end position="69"/>
    </location>
</feature>